<name>G9NZ63_HYPAI</name>
<dbReference type="RefSeq" id="XP_013942061.1">
    <property type="nucleotide sequence ID" value="XM_014086586.1"/>
</dbReference>
<dbReference type="AlphaFoldDB" id="G9NZ63"/>
<dbReference type="KEGG" id="tatv:25782778"/>
<reference evidence="1 2" key="1">
    <citation type="journal article" date="2011" name="Genome Biol.">
        <title>Comparative genome sequence analysis underscores mycoparasitism as the ancestral life style of Trichoderma.</title>
        <authorList>
            <person name="Kubicek C.P."/>
            <person name="Herrera-Estrella A."/>
            <person name="Seidl-Seiboth V."/>
            <person name="Martinez D.A."/>
            <person name="Druzhinina I.S."/>
            <person name="Thon M."/>
            <person name="Zeilinger S."/>
            <person name="Casas-Flores S."/>
            <person name="Horwitz B.A."/>
            <person name="Mukherjee P.K."/>
            <person name="Mukherjee M."/>
            <person name="Kredics L."/>
            <person name="Alcaraz L.D."/>
            <person name="Aerts A."/>
            <person name="Antal Z."/>
            <person name="Atanasova L."/>
            <person name="Cervantes-Badillo M.G."/>
            <person name="Challacombe J."/>
            <person name="Chertkov O."/>
            <person name="McCluskey K."/>
            <person name="Coulpier F."/>
            <person name="Deshpande N."/>
            <person name="von Doehren H."/>
            <person name="Ebbole D.J."/>
            <person name="Esquivel-Naranjo E.U."/>
            <person name="Fekete E."/>
            <person name="Flipphi M."/>
            <person name="Glaser F."/>
            <person name="Gomez-Rodriguez E.Y."/>
            <person name="Gruber S."/>
            <person name="Han C."/>
            <person name="Henrissat B."/>
            <person name="Hermosa R."/>
            <person name="Hernandez-Onate M."/>
            <person name="Karaffa L."/>
            <person name="Kosti I."/>
            <person name="Le Crom S."/>
            <person name="Lindquist E."/>
            <person name="Lucas S."/>
            <person name="Luebeck M."/>
            <person name="Luebeck P.S."/>
            <person name="Margeot A."/>
            <person name="Metz B."/>
            <person name="Misra M."/>
            <person name="Nevalainen H."/>
            <person name="Omann M."/>
            <person name="Packer N."/>
            <person name="Perrone G."/>
            <person name="Uresti-Rivera E.E."/>
            <person name="Salamov A."/>
            <person name="Schmoll M."/>
            <person name="Seiboth B."/>
            <person name="Shapiro H."/>
            <person name="Sukno S."/>
            <person name="Tamayo-Ramos J.A."/>
            <person name="Tisch D."/>
            <person name="Wiest A."/>
            <person name="Wilkinson H.H."/>
            <person name="Zhang M."/>
            <person name="Coutinho P.M."/>
            <person name="Kenerley C.M."/>
            <person name="Monte E."/>
            <person name="Baker S.E."/>
            <person name="Grigoriev I.V."/>
        </authorList>
    </citation>
    <scope>NUCLEOTIDE SEQUENCE [LARGE SCALE GENOMIC DNA]</scope>
    <source>
        <strain evidence="2">ATCC 20476 / IMI 206040</strain>
    </source>
</reference>
<protein>
    <submittedName>
        <fullName evidence="1">Uncharacterized protein</fullName>
    </submittedName>
</protein>
<sequence>MATIRDGVESRGKERRKRLEWMTKDGFLLDLAAWSPSMSLTDSGRAVATAVQKRHSAHDCVSTAGVAARSSEILPSADPAVTSAPDDGCEYEDGNSILVAISGQTERFKAEHDWIYLVHVET</sequence>
<accession>G9NZ63</accession>
<keyword evidence="2" id="KW-1185">Reference proteome</keyword>
<dbReference type="GeneID" id="25782778"/>
<comment type="caution">
    <text evidence="1">The sequence shown here is derived from an EMBL/GenBank/DDBJ whole genome shotgun (WGS) entry which is preliminary data.</text>
</comment>
<proteinExistence type="predicted"/>
<dbReference type="HOGENOM" id="CLU_2027047_0_0_1"/>
<evidence type="ECO:0000313" key="1">
    <source>
        <dbReference type="EMBL" id="EHK43778.1"/>
    </source>
</evidence>
<evidence type="ECO:0000313" key="2">
    <source>
        <dbReference type="Proteomes" id="UP000005426"/>
    </source>
</evidence>
<dbReference type="EMBL" id="ABDG02000025">
    <property type="protein sequence ID" value="EHK43778.1"/>
    <property type="molecule type" value="Genomic_DNA"/>
</dbReference>
<organism evidence="1 2">
    <name type="scientific">Hypocrea atroviridis (strain ATCC 20476 / IMI 206040)</name>
    <name type="common">Trichoderma atroviride</name>
    <dbReference type="NCBI Taxonomy" id="452589"/>
    <lineage>
        <taxon>Eukaryota</taxon>
        <taxon>Fungi</taxon>
        <taxon>Dikarya</taxon>
        <taxon>Ascomycota</taxon>
        <taxon>Pezizomycotina</taxon>
        <taxon>Sordariomycetes</taxon>
        <taxon>Hypocreomycetidae</taxon>
        <taxon>Hypocreales</taxon>
        <taxon>Hypocreaceae</taxon>
        <taxon>Trichoderma</taxon>
    </lineage>
</organism>
<dbReference type="Proteomes" id="UP000005426">
    <property type="component" value="Unassembled WGS sequence"/>
</dbReference>
<gene>
    <name evidence="1" type="ORF">TRIATDRAFT_309174</name>
</gene>